<protein>
    <submittedName>
        <fullName evidence="1">Uncharacterized protein</fullName>
    </submittedName>
</protein>
<name>A0ACC1CK30_9NEOP</name>
<dbReference type="EMBL" id="CM034409">
    <property type="protein sequence ID" value="KAJ0171913.1"/>
    <property type="molecule type" value="Genomic_DNA"/>
</dbReference>
<evidence type="ECO:0000313" key="1">
    <source>
        <dbReference type="EMBL" id="KAJ0171913.1"/>
    </source>
</evidence>
<evidence type="ECO:0000313" key="2">
    <source>
        <dbReference type="Proteomes" id="UP000824533"/>
    </source>
</evidence>
<reference evidence="1 2" key="1">
    <citation type="journal article" date="2021" name="Front. Genet.">
        <title>Chromosome-Level Genome Assembly Reveals Significant Gene Expansion in the Toll and IMD Signaling Pathways of Dendrolimus kikuchii.</title>
        <authorList>
            <person name="Zhou J."/>
            <person name="Wu P."/>
            <person name="Xiong Z."/>
            <person name="Liu N."/>
            <person name="Zhao N."/>
            <person name="Ji M."/>
            <person name="Qiu Y."/>
            <person name="Yang B."/>
        </authorList>
    </citation>
    <scope>NUCLEOTIDE SEQUENCE [LARGE SCALE GENOMIC DNA]</scope>
    <source>
        <strain evidence="1">Ann1</strain>
    </source>
</reference>
<dbReference type="Proteomes" id="UP000824533">
    <property type="component" value="Linkage Group LG23"/>
</dbReference>
<gene>
    <name evidence="1" type="ORF">K1T71_012676</name>
</gene>
<proteinExistence type="predicted"/>
<keyword evidence="2" id="KW-1185">Reference proteome</keyword>
<accession>A0ACC1CK30</accession>
<organism evidence="1 2">
    <name type="scientific">Dendrolimus kikuchii</name>
    <dbReference type="NCBI Taxonomy" id="765133"/>
    <lineage>
        <taxon>Eukaryota</taxon>
        <taxon>Metazoa</taxon>
        <taxon>Ecdysozoa</taxon>
        <taxon>Arthropoda</taxon>
        <taxon>Hexapoda</taxon>
        <taxon>Insecta</taxon>
        <taxon>Pterygota</taxon>
        <taxon>Neoptera</taxon>
        <taxon>Endopterygota</taxon>
        <taxon>Lepidoptera</taxon>
        <taxon>Glossata</taxon>
        <taxon>Ditrysia</taxon>
        <taxon>Bombycoidea</taxon>
        <taxon>Lasiocampidae</taxon>
        <taxon>Dendrolimus</taxon>
    </lineage>
</organism>
<comment type="caution">
    <text evidence="1">The sequence shown here is derived from an EMBL/GenBank/DDBJ whole genome shotgun (WGS) entry which is preliminary data.</text>
</comment>
<sequence length="173" mass="19682">MNFLILFFILSCNEVFCDFIMPVQVVDSTDLYERPPPGHGGISQTVHKSKIMYQCFVKEFNESVLVIYGTKSWRFPAQDVNLTLSYPTGFMKNSNEPSDEYIITGFKVHLYVDATNSKGYINDGGIWQDMISLSFTLADVTTLAYHFWIYGVPKQMANAIDYLSGNSFNNTMC</sequence>